<evidence type="ECO:0000313" key="1">
    <source>
        <dbReference type="Proteomes" id="UP000095283"/>
    </source>
</evidence>
<dbReference type="Proteomes" id="UP000095283">
    <property type="component" value="Unplaced"/>
</dbReference>
<sequence length="88" mass="9929">MRGRGLFSLLRVNYTCPLSPLELSSAAAGRKMKLTDDQRINLLNPLLGQGWELVAGRDAIQKNTSSRILMREQTVYIAMRQAENVFSF</sequence>
<proteinExistence type="predicted"/>
<keyword evidence="1" id="KW-1185">Reference proteome</keyword>
<name>A0A1I7WVK2_HETBA</name>
<protein>
    <submittedName>
        <fullName evidence="2">DUF1737 domain-containing protein</fullName>
    </submittedName>
</protein>
<organism evidence="1 2">
    <name type="scientific">Heterorhabditis bacteriophora</name>
    <name type="common">Entomopathogenic nematode worm</name>
    <dbReference type="NCBI Taxonomy" id="37862"/>
    <lineage>
        <taxon>Eukaryota</taxon>
        <taxon>Metazoa</taxon>
        <taxon>Ecdysozoa</taxon>
        <taxon>Nematoda</taxon>
        <taxon>Chromadorea</taxon>
        <taxon>Rhabditida</taxon>
        <taxon>Rhabditina</taxon>
        <taxon>Rhabditomorpha</taxon>
        <taxon>Strongyloidea</taxon>
        <taxon>Heterorhabditidae</taxon>
        <taxon>Heterorhabditis</taxon>
    </lineage>
</organism>
<accession>A0A1I7WVK2</accession>
<dbReference type="WBParaSite" id="Hba_09163">
    <property type="protein sequence ID" value="Hba_09163"/>
    <property type="gene ID" value="Hba_09163"/>
</dbReference>
<dbReference type="AlphaFoldDB" id="A0A1I7WVK2"/>
<evidence type="ECO:0000313" key="2">
    <source>
        <dbReference type="WBParaSite" id="Hba_09163"/>
    </source>
</evidence>
<reference evidence="2" key="1">
    <citation type="submission" date="2016-11" db="UniProtKB">
        <authorList>
            <consortium name="WormBaseParasite"/>
        </authorList>
    </citation>
    <scope>IDENTIFICATION</scope>
</reference>